<feature type="transmembrane region" description="Helical" evidence="1">
    <location>
        <begin position="111"/>
        <end position="135"/>
    </location>
</feature>
<keyword evidence="3" id="KW-1185">Reference proteome</keyword>
<name>A0A8X7R5K8_BRACI</name>
<keyword evidence="1" id="KW-1133">Transmembrane helix</keyword>
<keyword evidence="1" id="KW-0812">Transmembrane</keyword>
<keyword evidence="1" id="KW-0472">Membrane</keyword>
<comment type="caution">
    <text evidence="2">The sequence shown here is derived from an EMBL/GenBank/DDBJ whole genome shotgun (WGS) entry which is preliminary data.</text>
</comment>
<protein>
    <submittedName>
        <fullName evidence="2">Uncharacterized protein</fullName>
    </submittedName>
</protein>
<reference evidence="2 3" key="1">
    <citation type="submission" date="2020-02" db="EMBL/GenBank/DDBJ databases">
        <authorList>
            <person name="Ma Q."/>
            <person name="Huang Y."/>
            <person name="Song X."/>
            <person name="Pei D."/>
        </authorList>
    </citation>
    <scope>NUCLEOTIDE SEQUENCE [LARGE SCALE GENOMIC DNA]</scope>
    <source>
        <strain evidence="2">Sxm20200214</strain>
        <tissue evidence="2">Leaf</tissue>
    </source>
</reference>
<dbReference type="EMBL" id="JAAMPC010000012">
    <property type="protein sequence ID" value="KAG2278979.1"/>
    <property type="molecule type" value="Genomic_DNA"/>
</dbReference>
<evidence type="ECO:0000313" key="3">
    <source>
        <dbReference type="Proteomes" id="UP000886595"/>
    </source>
</evidence>
<evidence type="ECO:0000256" key="1">
    <source>
        <dbReference type="SAM" id="Phobius"/>
    </source>
</evidence>
<sequence length="157" mass="17977">MYFLHASLSEVNNSTKNLLIQRLTAYLKSSNLHVESVSIRNATTYVSFQNLKVDIFVFPLGKENFTQQELDVVSFDLGKELYKAPAILGSYYFMSDMYIYFHVMIFETDAMIIKAVSSGCAALLMFLTAAIVYVLRKKVIVVREAREHNAERALNWI</sequence>
<proteinExistence type="predicted"/>
<organism evidence="2 3">
    <name type="scientific">Brassica carinata</name>
    <name type="common">Ethiopian mustard</name>
    <name type="synonym">Abyssinian cabbage</name>
    <dbReference type="NCBI Taxonomy" id="52824"/>
    <lineage>
        <taxon>Eukaryota</taxon>
        <taxon>Viridiplantae</taxon>
        <taxon>Streptophyta</taxon>
        <taxon>Embryophyta</taxon>
        <taxon>Tracheophyta</taxon>
        <taxon>Spermatophyta</taxon>
        <taxon>Magnoliopsida</taxon>
        <taxon>eudicotyledons</taxon>
        <taxon>Gunneridae</taxon>
        <taxon>Pentapetalae</taxon>
        <taxon>rosids</taxon>
        <taxon>malvids</taxon>
        <taxon>Brassicales</taxon>
        <taxon>Brassicaceae</taxon>
        <taxon>Brassiceae</taxon>
        <taxon>Brassica</taxon>
    </lineage>
</organism>
<feature type="transmembrane region" description="Helical" evidence="1">
    <location>
        <begin position="86"/>
        <end position="105"/>
    </location>
</feature>
<dbReference type="OrthoDB" id="10383990at2759"/>
<accession>A0A8X7R5K8</accession>
<dbReference type="Proteomes" id="UP000886595">
    <property type="component" value="Unassembled WGS sequence"/>
</dbReference>
<dbReference type="AlphaFoldDB" id="A0A8X7R5K8"/>
<gene>
    <name evidence="2" type="ORF">Bca52824_061534</name>
</gene>
<evidence type="ECO:0000313" key="2">
    <source>
        <dbReference type="EMBL" id="KAG2278979.1"/>
    </source>
</evidence>